<protein>
    <recommendedName>
        <fullName evidence="4">Lipoprotein</fullName>
    </recommendedName>
</protein>
<gene>
    <name evidence="2" type="ORF">ABUH87_09285</name>
</gene>
<dbReference type="EMBL" id="JBFNXR010000031">
    <property type="protein sequence ID" value="MEW9855361.1"/>
    <property type="molecule type" value="Genomic_DNA"/>
</dbReference>
<dbReference type="Proteomes" id="UP001556118">
    <property type="component" value="Unassembled WGS sequence"/>
</dbReference>
<reference evidence="2 3" key="1">
    <citation type="submission" date="2024-06" db="EMBL/GenBank/DDBJ databases">
        <title>Novosphingobium rhizovicinus M1R2S20.</title>
        <authorList>
            <person name="Sun J.-Q."/>
        </authorList>
    </citation>
    <scope>NUCLEOTIDE SEQUENCE [LARGE SCALE GENOMIC DNA]</scope>
    <source>
        <strain evidence="2 3">M1R2S20</strain>
    </source>
</reference>
<evidence type="ECO:0000313" key="3">
    <source>
        <dbReference type="Proteomes" id="UP001556118"/>
    </source>
</evidence>
<sequence>MGNALLRPLGRIAVGFGLALAVTACGEQDSADKVADQLDEAAEQSGPRAAEVIEDRADELRERETAAPPGQPGSYAQETMRRAGAAAVASETPPPSQ</sequence>
<dbReference type="RefSeq" id="WP_367772784.1">
    <property type="nucleotide sequence ID" value="NZ_JBFNXR010000031.1"/>
</dbReference>
<name>A0ABV3RB86_9SPHN</name>
<accession>A0ABV3RB86</accession>
<keyword evidence="3" id="KW-1185">Reference proteome</keyword>
<evidence type="ECO:0000256" key="1">
    <source>
        <dbReference type="SAM" id="MobiDB-lite"/>
    </source>
</evidence>
<proteinExistence type="predicted"/>
<dbReference type="PROSITE" id="PS51257">
    <property type="entry name" value="PROKAR_LIPOPROTEIN"/>
    <property type="match status" value="1"/>
</dbReference>
<evidence type="ECO:0000313" key="2">
    <source>
        <dbReference type="EMBL" id="MEW9855361.1"/>
    </source>
</evidence>
<feature type="region of interest" description="Disordered" evidence="1">
    <location>
        <begin position="61"/>
        <end position="97"/>
    </location>
</feature>
<organism evidence="2 3">
    <name type="scientific">Novosphingobium rhizovicinum</name>
    <dbReference type="NCBI Taxonomy" id="3228928"/>
    <lineage>
        <taxon>Bacteria</taxon>
        <taxon>Pseudomonadati</taxon>
        <taxon>Pseudomonadota</taxon>
        <taxon>Alphaproteobacteria</taxon>
        <taxon>Sphingomonadales</taxon>
        <taxon>Sphingomonadaceae</taxon>
        <taxon>Novosphingobium</taxon>
    </lineage>
</organism>
<comment type="caution">
    <text evidence="2">The sequence shown here is derived from an EMBL/GenBank/DDBJ whole genome shotgun (WGS) entry which is preliminary data.</text>
</comment>
<evidence type="ECO:0008006" key="4">
    <source>
        <dbReference type="Google" id="ProtNLM"/>
    </source>
</evidence>